<dbReference type="Proteomes" id="UP000324222">
    <property type="component" value="Unassembled WGS sequence"/>
</dbReference>
<accession>A0A5B7F6E8</accession>
<protein>
    <submittedName>
        <fullName evidence="1">Uncharacterized protein</fullName>
    </submittedName>
</protein>
<evidence type="ECO:0000313" key="1">
    <source>
        <dbReference type="EMBL" id="MPC42022.1"/>
    </source>
</evidence>
<dbReference type="AlphaFoldDB" id="A0A5B7F6E8"/>
<reference evidence="1 2" key="1">
    <citation type="submission" date="2019-05" db="EMBL/GenBank/DDBJ databases">
        <title>Another draft genome of Portunus trituberculatus and its Hox gene families provides insights of decapod evolution.</title>
        <authorList>
            <person name="Jeong J.-H."/>
            <person name="Song I."/>
            <person name="Kim S."/>
            <person name="Choi T."/>
            <person name="Kim D."/>
            <person name="Ryu S."/>
            <person name="Kim W."/>
        </authorList>
    </citation>
    <scope>NUCLEOTIDE SEQUENCE [LARGE SCALE GENOMIC DNA]</scope>
    <source>
        <tissue evidence="1">Muscle</tissue>
    </source>
</reference>
<comment type="caution">
    <text evidence="1">The sequence shown here is derived from an EMBL/GenBank/DDBJ whole genome shotgun (WGS) entry which is preliminary data.</text>
</comment>
<gene>
    <name evidence="1" type="ORF">E2C01_035635</name>
</gene>
<evidence type="ECO:0000313" key="2">
    <source>
        <dbReference type="Proteomes" id="UP000324222"/>
    </source>
</evidence>
<dbReference type="EMBL" id="VSRR010005279">
    <property type="protein sequence ID" value="MPC42022.1"/>
    <property type="molecule type" value="Genomic_DNA"/>
</dbReference>
<proteinExistence type="predicted"/>
<name>A0A5B7F6E8_PORTR</name>
<keyword evidence="2" id="KW-1185">Reference proteome</keyword>
<organism evidence="1 2">
    <name type="scientific">Portunus trituberculatus</name>
    <name type="common">Swimming crab</name>
    <name type="synonym">Neptunus trituberculatus</name>
    <dbReference type="NCBI Taxonomy" id="210409"/>
    <lineage>
        <taxon>Eukaryota</taxon>
        <taxon>Metazoa</taxon>
        <taxon>Ecdysozoa</taxon>
        <taxon>Arthropoda</taxon>
        <taxon>Crustacea</taxon>
        <taxon>Multicrustacea</taxon>
        <taxon>Malacostraca</taxon>
        <taxon>Eumalacostraca</taxon>
        <taxon>Eucarida</taxon>
        <taxon>Decapoda</taxon>
        <taxon>Pleocyemata</taxon>
        <taxon>Brachyura</taxon>
        <taxon>Eubrachyura</taxon>
        <taxon>Portunoidea</taxon>
        <taxon>Portunidae</taxon>
        <taxon>Portuninae</taxon>
        <taxon>Portunus</taxon>
    </lineage>
</organism>
<sequence>MVLLLQAKDVRGFLCMVPDDQKTRLLAEQWSIPSNIKELRVSESDSHALSTLDPQSCKMESKLAQTNSLLGKAFIPLIRVVDSLANSDNPAVVDESHKVKIYKDVFMDGDLSSDNLPPPYPSRHSPLLFYVILHQLSLTYRYLTSTHYYDSECPVQS</sequence>